<evidence type="ECO:0000313" key="12">
    <source>
        <dbReference type="Proteomes" id="UP001183202"/>
    </source>
</evidence>
<name>A0ABU2ND65_9PSEU</name>
<feature type="transmembrane region" description="Helical" evidence="9">
    <location>
        <begin position="88"/>
        <end position="107"/>
    </location>
</feature>
<keyword evidence="7 9" id="KW-0472">Membrane</keyword>
<comment type="subcellular location">
    <subcellularLocation>
        <location evidence="1">Cell membrane</location>
        <topology evidence="1">Multi-pass membrane protein</topology>
    </subcellularLocation>
</comment>
<keyword evidence="5 9" id="KW-0812">Transmembrane</keyword>
<feature type="transmembrane region" description="Helical" evidence="9">
    <location>
        <begin position="167"/>
        <end position="185"/>
    </location>
</feature>
<reference evidence="12" key="1">
    <citation type="submission" date="2023-07" db="EMBL/GenBank/DDBJ databases">
        <title>30 novel species of actinomycetes from the DSMZ collection.</title>
        <authorList>
            <person name="Nouioui I."/>
        </authorList>
    </citation>
    <scope>NUCLEOTIDE SEQUENCE [LARGE SCALE GENOMIC DNA]</scope>
    <source>
        <strain evidence="12">DSM 45834</strain>
    </source>
</reference>
<evidence type="ECO:0000256" key="9">
    <source>
        <dbReference type="SAM" id="Phobius"/>
    </source>
</evidence>
<feature type="transmembrane region" description="Helical" evidence="9">
    <location>
        <begin position="312"/>
        <end position="331"/>
    </location>
</feature>
<evidence type="ECO:0000256" key="7">
    <source>
        <dbReference type="ARBA" id="ARBA00023136"/>
    </source>
</evidence>
<evidence type="ECO:0000313" key="11">
    <source>
        <dbReference type="EMBL" id="MDT0351224.1"/>
    </source>
</evidence>
<accession>A0ABU2ND65</accession>
<dbReference type="PANTHER" id="PTHR33908:SF11">
    <property type="entry name" value="MEMBRANE PROTEIN"/>
    <property type="match status" value="1"/>
</dbReference>
<protein>
    <submittedName>
        <fullName evidence="11">Phospholipid carrier-dependent glycosyltransferase</fullName>
    </submittedName>
</protein>
<gene>
    <name evidence="11" type="ORF">RM445_16970</name>
</gene>
<dbReference type="InterPro" id="IPR050297">
    <property type="entry name" value="LipidA_mod_glycosyltrf_83"/>
</dbReference>
<feature type="region of interest" description="Disordered" evidence="8">
    <location>
        <begin position="1"/>
        <end position="23"/>
    </location>
</feature>
<evidence type="ECO:0000256" key="5">
    <source>
        <dbReference type="ARBA" id="ARBA00022692"/>
    </source>
</evidence>
<feature type="compositionally biased region" description="Polar residues" evidence="8">
    <location>
        <begin position="11"/>
        <end position="22"/>
    </location>
</feature>
<feature type="transmembrane region" description="Helical" evidence="9">
    <location>
        <begin position="338"/>
        <end position="357"/>
    </location>
</feature>
<feature type="transmembrane region" description="Helical" evidence="9">
    <location>
        <begin position="119"/>
        <end position="138"/>
    </location>
</feature>
<proteinExistence type="predicted"/>
<comment type="caution">
    <text evidence="11">The sequence shown here is derived from an EMBL/GenBank/DDBJ whole genome shotgun (WGS) entry which is preliminary data.</text>
</comment>
<keyword evidence="12" id="KW-1185">Reference proteome</keyword>
<dbReference type="Pfam" id="PF02366">
    <property type="entry name" value="PMT"/>
    <property type="match status" value="1"/>
</dbReference>
<sequence>MTRSEIHGTSAPATETVPSSGSGRARTLLSSRAGAVLLPTLLLVVAAFGFRSIGLTTSFELWVDEMLYAELGASVARGEMPNLPDGPFFLHPPGFFIVEAVAIHLFGISGDRMDLVYQLRWVSAFCGALSVGLIFVILRRPIGAPAAFVAGLLAVFEPFILRNNSRVFIETTGMLAVLVGLALVSEHLSRDHLCREADQRSRLRLVVAGLALGYGLLTKDVLFVCTVVPVALAVLWRRTLPLRDGAVLMGTTVVPYVIYLVVLAFSGGLGGWFEAKSQGLLRALGLVQATGFNAPNSPSLIGRILDQLGSFGTSYVLLLVCPLAGVVAALSASPARRFLGLVALMMGLFGVYSAAFGTFEEQYGYPVMIAGILAAAISAVELSARFPRASRPITAVCLVFVVAAAVLGIRAEATRDDGFLQVSDWMRTNLPVGAKVGVTNSTGAWAFDQDPHFGIWASLPDLADNGASYVLTQSLPTSLGYGYAKPELLPWLAANAKPMIAVNGPTNGTTTLWFINKDALQAGAAARVAFPANEQEQ</sequence>
<dbReference type="EMBL" id="JAVREJ010000011">
    <property type="protein sequence ID" value="MDT0351224.1"/>
    <property type="molecule type" value="Genomic_DNA"/>
</dbReference>
<evidence type="ECO:0000259" key="10">
    <source>
        <dbReference type="Pfam" id="PF02366"/>
    </source>
</evidence>
<evidence type="ECO:0000256" key="8">
    <source>
        <dbReference type="SAM" id="MobiDB-lite"/>
    </source>
</evidence>
<dbReference type="InterPro" id="IPR003342">
    <property type="entry name" value="ArnT-like_N"/>
</dbReference>
<feature type="transmembrane region" description="Helical" evidence="9">
    <location>
        <begin position="205"/>
        <end position="235"/>
    </location>
</feature>
<evidence type="ECO:0000256" key="1">
    <source>
        <dbReference type="ARBA" id="ARBA00004651"/>
    </source>
</evidence>
<keyword evidence="2" id="KW-1003">Cell membrane</keyword>
<dbReference type="Proteomes" id="UP001183202">
    <property type="component" value="Unassembled WGS sequence"/>
</dbReference>
<dbReference type="PANTHER" id="PTHR33908">
    <property type="entry name" value="MANNOSYLTRANSFERASE YKCB-RELATED"/>
    <property type="match status" value="1"/>
</dbReference>
<feature type="domain" description="ArnT-like N-terminal" evidence="10">
    <location>
        <begin position="117"/>
        <end position="263"/>
    </location>
</feature>
<feature type="transmembrane region" description="Helical" evidence="9">
    <location>
        <begin position="144"/>
        <end position="160"/>
    </location>
</feature>
<feature type="transmembrane region" description="Helical" evidence="9">
    <location>
        <begin position="33"/>
        <end position="53"/>
    </location>
</feature>
<evidence type="ECO:0000256" key="6">
    <source>
        <dbReference type="ARBA" id="ARBA00022989"/>
    </source>
</evidence>
<organism evidence="11 12">
    <name type="scientific">Pseudonocardia charpentierae</name>
    <dbReference type="NCBI Taxonomy" id="3075545"/>
    <lineage>
        <taxon>Bacteria</taxon>
        <taxon>Bacillati</taxon>
        <taxon>Actinomycetota</taxon>
        <taxon>Actinomycetes</taxon>
        <taxon>Pseudonocardiales</taxon>
        <taxon>Pseudonocardiaceae</taxon>
        <taxon>Pseudonocardia</taxon>
    </lineage>
</organism>
<feature type="transmembrane region" description="Helical" evidence="9">
    <location>
        <begin position="392"/>
        <end position="411"/>
    </location>
</feature>
<evidence type="ECO:0000256" key="3">
    <source>
        <dbReference type="ARBA" id="ARBA00022676"/>
    </source>
</evidence>
<evidence type="ECO:0000256" key="4">
    <source>
        <dbReference type="ARBA" id="ARBA00022679"/>
    </source>
</evidence>
<feature type="transmembrane region" description="Helical" evidence="9">
    <location>
        <begin position="247"/>
        <end position="273"/>
    </location>
</feature>
<evidence type="ECO:0000256" key="2">
    <source>
        <dbReference type="ARBA" id="ARBA00022475"/>
    </source>
</evidence>
<feature type="transmembrane region" description="Helical" evidence="9">
    <location>
        <begin position="363"/>
        <end position="380"/>
    </location>
</feature>
<dbReference type="RefSeq" id="WP_311557423.1">
    <property type="nucleotide sequence ID" value="NZ_JAVREJ010000011.1"/>
</dbReference>
<keyword evidence="3" id="KW-0328">Glycosyltransferase</keyword>
<keyword evidence="4" id="KW-0808">Transferase</keyword>
<keyword evidence="6 9" id="KW-1133">Transmembrane helix</keyword>